<dbReference type="GO" id="GO:0005829">
    <property type="term" value="C:cytosol"/>
    <property type="evidence" value="ECO:0007669"/>
    <property type="project" value="TreeGrafter"/>
</dbReference>
<evidence type="ECO:0000313" key="7">
    <source>
        <dbReference type="Proteomes" id="UP000320582"/>
    </source>
</evidence>
<dbReference type="AlphaFoldDB" id="A0A543KII4"/>
<dbReference type="GO" id="GO:0031564">
    <property type="term" value="P:transcription antitermination"/>
    <property type="evidence" value="ECO:0007669"/>
    <property type="project" value="UniProtKB-KW"/>
</dbReference>
<comment type="function">
    <text evidence="4">Participates in transcription elongation, termination and antitermination.</text>
</comment>
<dbReference type="InterPro" id="IPR043425">
    <property type="entry name" value="NusG-like"/>
</dbReference>
<dbReference type="PANTHER" id="PTHR30265:SF7">
    <property type="entry name" value="TRANSCRIPTION ANTITERMINATION PROTEIN RFAH"/>
    <property type="match status" value="1"/>
</dbReference>
<protein>
    <recommendedName>
        <fullName evidence="4">Transcription termination/antitermination protein NusG</fullName>
    </recommendedName>
</protein>
<dbReference type="InterPro" id="IPR006645">
    <property type="entry name" value="NGN-like_dom"/>
</dbReference>
<dbReference type="SUPFAM" id="SSF50104">
    <property type="entry name" value="Translation proteins SH3-like domain"/>
    <property type="match status" value="1"/>
</dbReference>
<evidence type="ECO:0000256" key="2">
    <source>
        <dbReference type="ARBA" id="ARBA00023015"/>
    </source>
</evidence>
<dbReference type="OrthoDB" id="9787731at2"/>
<dbReference type="PRINTS" id="PR00338">
    <property type="entry name" value="NUSGTNSCPFCT"/>
</dbReference>
<gene>
    <name evidence="6" type="ORF">BD293_3571</name>
</gene>
<dbReference type="EMBL" id="VFPT01000001">
    <property type="protein sequence ID" value="TQM94880.1"/>
    <property type="molecule type" value="Genomic_DNA"/>
</dbReference>
<dbReference type="CDD" id="cd06091">
    <property type="entry name" value="KOW_NusG"/>
    <property type="match status" value="1"/>
</dbReference>
<dbReference type="Pfam" id="PF02357">
    <property type="entry name" value="NusG"/>
    <property type="match status" value="1"/>
</dbReference>
<sequence>MNFNTCDANWFLAQYKPNSHHIAARNLARQGFRIFLPMQEETKRARGMFVVQMRPLFPGYLFVAFDKLHGSYRAVNSTYGITRLVSLGDVPTPAPADLIRQLMLRCDTEGKLRPQEMLKAGDQVTLTKGPFTDFVATIESITPDQRIWVLMSLMGTQTRVAVTAAHLRVR</sequence>
<accession>A0A543KII4</accession>
<reference evidence="6 7" key="1">
    <citation type="submission" date="2019-06" db="EMBL/GenBank/DDBJ databases">
        <title>Genomic Encyclopedia of Archaeal and Bacterial Type Strains, Phase II (KMG-II): from individual species to whole genera.</title>
        <authorList>
            <person name="Goeker M."/>
        </authorList>
    </citation>
    <scope>NUCLEOTIDE SEQUENCE [LARGE SCALE GENOMIC DNA]</scope>
    <source>
        <strain evidence="6 7">DSM 18423</strain>
    </source>
</reference>
<evidence type="ECO:0000313" key="6">
    <source>
        <dbReference type="EMBL" id="TQM94880.1"/>
    </source>
</evidence>
<dbReference type="GO" id="GO:0006354">
    <property type="term" value="P:DNA-templated transcription elongation"/>
    <property type="evidence" value="ECO:0007669"/>
    <property type="project" value="InterPro"/>
</dbReference>
<keyword evidence="1 4" id="KW-0889">Transcription antitermination</keyword>
<dbReference type="CDD" id="cd09892">
    <property type="entry name" value="NGN_SP_RfaH"/>
    <property type="match status" value="1"/>
</dbReference>
<name>A0A543KII4_9RHOB</name>
<dbReference type="GO" id="GO:0006353">
    <property type="term" value="P:DNA-templated transcription termination"/>
    <property type="evidence" value="ECO:0007669"/>
    <property type="project" value="UniProtKB-KW"/>
</dbReference>
<proteinExistence type="inferred from homology"/>
<dbReference type="PANTHER" id="PTHR30265">
    <property type="entry name" value="RHO-INTERACTING TRANSCRIPTION TERMINATION FACTOR NUSG"/>
    <property type="match status" value="1"/>
</dbReference>
<organism evidence="6 7">
    <name type="scientific">Roseinatronobacter monicus</name>
    <dbReference type="NCBI Taxonomy" id="393481"/>
    <lineage>
        <taxon>Bacteria</taxon>
        <taxon>Pseudomonadati</taxon>
        <taxon>Pseudomonadota</taxon>
        <taxon>Alphaproteobacteria</taxon>
        <taxon>Rhodobacterales</taxon>
        <taxon>Paracoccaceae</taxon>
        <taxon>Roseinatronobacter</taxon>
    </lineage>
</organism>
<evidence type="ECO:0000256" key="4">
    <source>
        <dbReference type="RuleBase" id="RU000538"/>
    </source>
</evidence>
<evidence type="ECO:0000256" key="1">
    <source>
        <dbReference type="ARBA" id="ARBA00022814"/>
    </source>
</evidence>
<keyword evidence="4" id="KW-0806">Transcription termination</keyword>
<comment type="similarity">
    <text evidence="4">Belongs to the NusG family.</text>
</comment>
<dbReference type="SMART" id="SM00738">
    <property type="entry name" value="NGN"/>
    <property type="match status" value="1"/>
</dbReference>
<keyword evidence="3 4" id="KW-0804">Transcription</keyword>
<evidence type="ECO:0000259" key="5">
    <source>
        <dbReference type="SMART" id="SM00738"/>
    </source>
</evidence>
<dbReference type="InterPro" id="IPR008991">
    <property type="entry name" value="Translation_prot_SH3-like_sf"/>
</dbReference>
<dbReference type="RefSeq" id="WP_142083962.1">
    <property type="nucleotide sequence ID" value="NZ_VFPT01000001.1"/>
</dbReference>
<dbReference type="InterPro" id="IPR036735">
    <property type="entry name" value="NGN_dom_sf"/>
</dbReference>
<dbReference type="Gene3D" id="3.30.70.940">
    <property type="entry name" value="NusG, N-terminal domain"/>
    <property type="match status" value="1"/>
</dbReference>
<dbReference type="GO" id="GO:0032784">
    <property type="term" value="P:regulation of DNA-templated transcription elongation"/>
    <property type="evidence" value="ECO:0007669"/>
    <property type="project" value="InterPro"/>
</dbReference>
<keyword evidence="2 4" id="KW-0805">Transcription regulation</keyword>
<dbReference type="Proteomes" id="UP000320582">
    <property type="component" value="Unassembled WGS sequence"/>
</dbReference>
<feature type="domain" description="NusG-like N-terminal" evidence="5">
    <location>
        <begin position="7"/>
        <end position="106"/>
    </location>
</feature>
<dbReference type="InterPro" id="IPR001062">
    <property type="entry name" value="Transcrpt_antiterm_NusG"/>
</dbReference>
<keyword evidence="7" id="KW-1185">Reference proteome</keyword>
<dbReference type="SUPFAM" id="SSF82679">
    <property type="entry name" value="N-utilization substance G protein NusG, N-terminal domain"/>
    <property type="match status" value="1"/>
</dbReference>
<evidence type="ECO:0000256" key="3">
    <source>
        <dbReference type="ARBA" id="ARBA00023163"/>
    </source>
</evidence>
<comment type="caution">
    <text evidence="6">The sequence shown here is derived from an EMBL/GenBank/DDBJ whole genome shotgun (WGS) entry which is preliminary data.</text>
</comment>